<keyword evidence="9" id="KW-1185">Reference proteome</keyword>
<dbReference type="PROSITE" id="PS51898">
    <property type="entry name" value="TYR_RECOMBINASE"/>
    <property type="match status" value="1"/>
</dbReference>
<evidence type="ECO:0000256" key="5">
    <source>
        <dbReference type="PROSITE-ProRule" id="PRU01248"/>
    </source>
</evidence>
<comment type="caution">
    <text evidence="8">The sequence shown here is derived from an EMBL/GenBank/DDBJ whole genome shotgun (WGS) entry which is preliminary data.</text>
</comment>
<dbReference type="AlphaFoldDB" id="A0A0N8GQS1"/>
<sequence>MSDYSDIPPHINAQTPLAPIIRAWEIYLRDQGKSPYTIKSFISDLSLLAGYLPPDRAVGDVTTRELNNFLGWLQHGRGVPCSPKSLARRITAIKAFFRWLHQNGRIAADPAEKVIQYSVISPLPQVLTPEEEQKVLEVAEAHRRGRKPDARPYTLLSLLLHTGIKKGECLNIHRNHIDNSNPEAPFLFIRYSNPRNRYKERKLPLSQAWMEAYQEYLEQYQPRDVIFPWSARRLEYLLEDIGEEAGLTKHLSFDMCRWTCALRDWQSGTEREQIRQKLGISKIQWREIGMKLQRLAESTTLEQTPQDSQVER</sequence>
<evidence type="ECO:0000259" key="6">
    <source>
        <dbReference type="PROSITE" id="PS51898"/>
    </source>
</evidence>
<dbReference type="InterPro" id="IPR050090">
    <property type="entry name" value="Tyrosine_recombinase_XerCD"/>
</dbReference>
<name>A0A0N8GQS1_9CHLR</name>
<dbReference type="Gene3D" id="1.10.443.10">
    <property type="entry name" value="Intergrase catalytic core"/>
    <property type="match status" value="1"/>
</dbReference>
<gene>
    <name evidence="8" type="ORF">SE15_05150</name>
</gene>
<dbReference type="InterPro" id="IPR004107">
    <property type="entry name" value="Integrase_SAM-like_N"/>
</dbReference>
<dbReference type="GO" id="GO:0003677">
    <property type="term" value="F:DNA binding"/>
    <property type="evidence" value="ECO:0007669"/>
    <property type="project" value="UniProtKB-UniRule"/>
</dbReference>
<keyword evidence="4" id="KW-0233">DNA recombination</keyword>
<dbReference type="RefSeq" id="WP_054521009.1">
    <property type="nucleotide sequence ID" value="NZ_LGKO01000002.1"/>
</dbReference>
<evidence type="ECO:0000256" key="4">
    <source>
        <dbReference type="ARBA" id="ARBA00023172"/>
    </source>
</evidence>
<dbReference type="Gene3D" id="1.10.150.130">
    <property type="match status" value="1"/>
</dbReference>
<comment type="similarity">
    <text evidence="1">Belongs to the 'phage' integrase family.</text>
</comment>
<reference evidence="8 9" key="1">
    <citation type="submission" date="2015-07" db="EMBL/GenBank/DDBJ databases">
        <title>Whole genome sequence of Thermanaerothrix daxensis DSM 23592.</title>
        <authorList>
            <person name="Hemp J."/>
            <person name="Ward L.M."/>
            <person name="Pace L.A."/>
            <person name="Fischer W.W."/>
        </authorList>
    </citation>
    <scope>NUCLEOTIDE SEQUENCE [LARGE SCALE GENOMIC DNA]</scope>
    <source>
        <strain evidence="8 9">GNS-1</strain>
    </source>
</reference>
<dbReference type="PANTHER" id="PTHR30349">
    <property type="entry name" value="PHAGE INTEGRASE-RELATED"/>
    <property type="match status" value="1"/>
</dbReference>
<dbReference type="STRING" id="869279.SE15_05150"/>
<feature type="domain" description="Tyr recombinase" evidence="6">
    <location>
        <begin position="122"/>
        <end position="308"/>
    </location>
</feature>
<evidence type="ECO:0000256" key="1">
    <source>
        <dbReference type="ARBA" id="ARBA00008857"/>
    </source>
</evidence>
<dbReference type="CDD" id="cd00397">
    <property type="entry name" value="DNA_BRE_C"/>
    <property type="match status" value="1"/>
</dbReference>
<dbReference type="GO" id="GO:0015074">
    <property type="term" value="P:DNA integration"/>
    <property type="evidence" value="ECO:0007669"/>
    <property type="project" value="UniProtKB-KW"/>
</dbReference>
<dbReference type="Pfam" id="PF00589">
    <property type="entry name" value="Phage_integrase"/>
    <property type="match status" value="1"/>
</dbReference>
<dbReference type="Proteomes" id="UP000050544">
    <property type="component" value="Unassembled WGS sequence"/>
</dbReference>
<dbReference type="PANTHER" id="PTHR30349:SF41">
    <property type="entry name" value="INTEGRASE_RECOMBINASE PROTEIN MJ0367-RELATED"/>
    <property type="match status" value="1"/>
</dbReference>
<dbReference type="InterPro" id="IPR013762">
    <property type="entry name" value="Integrase-like_cat_sf"/>
</dbReference>
<evidence type="ECO:0008006" key="10">
    <source>
        <dbReference type="Google" id="ProtNLM"/>
    </source>
</evidence>
<dbReference type="PROSITE" id="PS51900">
    <property type="entry name" value="CB"/>
    <property type="match status" value="1"/>
</dbReference>
<dbReference type="SUPFAM" id="SSF56349">
    <property type="entry name" value="DNA breaking-rejoining enzymes"/>
    <property type="match status" value="1"/>
</dbReference>
<evidence type="ECO:0000313" key="8">
    <source>
        <dbReference type="EMBL" id="KPL84482.1"/>
    </source>
</evidence>
<dbReference type="InterPro" id="IPR011010">
    <property type="entry name" value="DNA_brk_join_enz"/>
</dbReference>
<dbReference type="GO" id="GO:0006310">
    <property type="term" value="P:DNA recombination"/>
    <property type="evidence" value="ECO:0007669"/>
    <property type="project" value="UniProtKB-KW"/>
</dbReference>
<organism evidence="8 9">
    <name type="scientific">Thermanaerothrix daxensis</name>
    <dbReference type="NCBI Taxonomy" id="869279"/>
    <lineage>
        <taxon>Bacteria</taxon>
        <taxon>Bacillati</taxon>
        <taxon>Chloroflexota</taxon>
        <taxon>Anaerolineae</taxon>
        <taxon>Anaerolineales</taxon>
        <taxon>Anaerolineaceae</taxon>
        <taxon>Thermanaerothrix</taxon>
    </lineage>
</organism>
<evidence type="ECO:0000256" key="3">
    <source>
        <dbReference type="ARBA" id="ARBA00023125"/>
    </source>
</evidence>
<dbReference type="OrthoDB" id="154678at2"/>
<evidence type="ECO:0000259" key="7">
    <source>
        <dbReference type="PROSITE" id="PS51900"/>
    </source>
</evidence>
<dbReference type="InterPro" id="IPR044068">
    <property type="entry name" value="CB"/>
</dbReference>
<dbReference type="EMBL" id="LGKO01000002">
    <property type="protein sequence ID" value="KPL84482.1"/>
    <property type="molecule type" value="Genomic_DNA"/>
</dbReference>
<accession>A0A0N8GQS1</accession>
<evidence type="ECO:0000256" key="2">
    <source>
        <dbReference type="ARBA" id="ARBA00022908"/>
    </source>
</evidence>
<protein>
    <recommendedName>
        <fullName evidence="10">Core-binding (CB) domain-containing protein</fullName>
    </recommendedName>
</protein>
<dbReference type="InterPro" id="IPR010998">
    <property type="entry name" value="Integrase_recombinase_N"/>
</dbReference>
<keyword evidence="2" id="KW-0229">DNA integration</keyword>
<dbReference type="InterPro" id="IPR002104">
    <property type="entry name" value="Integrase_catalytic"/>
</dbReference>
<dbReference type="Pfam" id="PF02899">
    <property type="entry name" value="Phage_int_SAM_1"/>
    <property type="match status" value="1"/>
</dbReference>
<keyword evidence="3 5" id="KW-0238">DNA-binding</keyword>
<feature type="domain" description="Core-binding (CB)" evidence="7">
    <location>
        <begin position="15"/>
        <end position="101"/>
    </location>
</feature>
<evidence type="ECO:0000313" key="9">
    <source>
        <dbReference type="Proteomes" id="UP000050544"/>
    </source>
</evidence>
<proteinExistence type="inferred from homology"/>